<accession>A0A0A1U427</accession>
<evidence type="ECO:0000256" key="1">
    <source>
        <dbReference type="ARBA" id="ARBA00004141"/>
    </source>
</evidence>
<dbReference type="PANTHER" id="PTHR43394">
    <property type="entry name" value="ATP-DEPENDENT PERMEASE MDL1, MITOCHONDRIAL"/>
    <property type="match status" value="1"/>
</dbReference>
<keyword evidence="2" id="KW-0813">Transport</keyword>
<evidence type="ECO:0000313" key="9">
    <source>
        <dbReference type="EMBL" id="ELP88982.1"/>
    </source>
</evidence>
<keyword evidence="10" id="KW-1185">Reference proteome</keyword>
<evidence type="ECO:0000256" key="2">
    <source>
        <dbReference type="ARBA" id="ARBA00022448"/>
    </source>
</evidence>
<dbReference type="InterPro" id="IPR039421">
    <property type="entry name" value="Type_1_exporter"/>
</dbReference>
<feature type="transmembrane region" description="Helical" evidence="7">
    <location>
        <begin position="284"/>
        <end position="311"/>
    </location>
</feature>
<evidence type="ECO:0000256" key="6">
    <source>
        <dbReference type="ARBA" id="ARBA00023136"/>
    </source>
</evidence>
<dbReference type="RefSeq" id="XP_004255753.1">
    <property type="nucleotide sequence ID" value="XM_004255705.1"/>
</dbReference>
<dbReference type="GO" id="GO:0090374">
    <property type="term" value="P:oligopeptide export from mitochondrion"/>
    <property type="evidence" value="ECO:0007669"/>
    <property type="project" value="TreeGrafter"/>
</dbReference>
<dbReference type="GO" id="GO:0016787">
    <property type="term" value="F:hydrolase activity"/>
    <property type="evidence" value="ECO:0007669"/>
    <property type="project" value="UniProtKB-KW"/>
</dbReference>
<evidence type="ECO:0000256" key="5">
    <source>
        <dbReference type="ARBA" id="ARBA00022989"/>
    </source>
</evidence>
<dbReference type="OrthoDB" id="6500128at2759"/>
<protein>
    <submittedName>
        <fullName evidence="9">Multidrug resistance protein, putative</fullName>
        <ecNumber evidence="9">3.6.3.44</ecNumber>
    </submittedName>
</protein>
<proteinExistence type="predicted"/>
<dbReference type="GeneID" id="14887933"/>
<keyword evidence="9" id="KW-0378">Hydrolase</keyword>
<dbReference type="PANTHER" id="PTHR43394:SF11">
    <property type="entry name" value="ATP-BINDING CASSETTE TRANSPORTER"/>
    <property type="match status" value="1"/>
</dbReference>
<gene>
    <name evidence="9" type="ORF">EIN_492110</name>
</gene>
<dbReference type="SUPFAM" id="SSF90123">
    <property type="entry name" value="ABC transporter transmembrane region"/>
    <property type="match status" value="1"/>
</dbReference>
<evidence type="ECO:0000256" key="7">
    <source>
        <dbReference type="SAM" id="Phobius"/>
    </source>
</evidence>
<dbReference type="PROSITE" id="PS50929">
    <property type="entry name" value="ABC_TM1F"/>
    <property type="match status" value="1"/>
</dbReference>
<dbReference type="InterPro" id="IPR011527">
    <property type="entry name" value="ABC1_TM_dom"/>
</dbReference>
<dbReference type="Proteomes" id="UP000014680">
    <property type="component" value="Unassembled WGS sequence"/>
</dbReference>
<evidence type="ECO:0000256" key="4">
    <source>
        <dbReference type="ARBA" id="ARBA00022737"/>
    </source>
</evidence>
<dbReference type="KEGG" id="eiv:EIN_492110"/>
<feature type="transmembrane region" description="Helical" evidence="7">
    <location>
        <begin position="47"/>
        <end position="70"/>
    </location>
</feature>
<dbReference type="CDD" id="cd18577">
    <property type="entry name" value="ABC_6TM_Pgp_ABCB1_D1_like"/>
    <property type="match status" value="1"/>
</dbReference>
<dbReference type="GO" id="GO:0005524">
    <property type="term" value="F:ATP binding"/>
    <property type="evidence" value="ECO:0007669"/>
    <property type="project" value="InterPro"/>
</dbReference>
<evidence type="ECO:0000259" key="8">
    <source>
        <dbReference type="PROSITE" id="PS50929"/>
    </source>
</evidence>
<evidence type="ECO:0000256" key="3">
    <source>
        <dbReference type="ARBA" id="ARBA00022692"/>
    </source>
</evidence>
<dbReference type="Pfam" id="PF00664">
    <property type="entry name" value="ABC_membrane"/>
    <property type="match status" value="1"/>
</dbReference>
<dbReference type="EC" id="3.6.3.44" evidence="9"/>
<name>A0A0A1U427_ENTIV</name>
<feature type="transmembrane region" description="Helical" evidence="7">
    <location>
        <begin position="210"/>
        <end position="233"/>
    </location>
</feature>
<feature type="domain" description="ABC transmembrane type-1" evidence="8">
    <location>
        <begin position="50"/>
        <end position="314"/>
    </location>
</feature>
<organism evidence="9 10">
    <name type="scientific">Entamoeba invadens IP1</name>
    <dbReference type="NCBI Taxonomy" id="370355"/>
    <lineage>
        <taxon>Eukaryota</taxon>
        <taxon>Amoebozoa</taxon>
        <taxon>Evosea</taxon>
        <taxon>Archamoebae</taxon>
        <taxon>Mastigamoebida</taxon>
        <taxon>Entamoebidae</taxon>
        <taxon>Entamoeba</taxon>
    </lineage>
</organism>
<comment type="subcellular location">
    <subcellularLocation>
        <location evidence="1">Membrane</location>
        <topology evidence="1">Multi-pass membrane protein</topology>
    </subcellularLocation>
</comment>
<dbReference type="OMA" id="NNDACAY"/>
<dbReference type="AlphaFoldDB" id="A0A0A1U427"/>
<feature type="transmembrane region" description="Helical" evidence="7">
    <location>
        <begin position="184"/>
        <end position="204"/>
    </location>
</feature>
<dbReference type="InterPro" id="IPR036640">
    <property type="entry name" value="ABC1_TM_sf"/>
</dbReference>
<dbReference type="EMBL" id="KB206684">
    <property type="protein sequence ID" value="ELP88982.1"/>
    <property type="molecule type" value="Genomic_DNA"/>
</dbReference>
<dbReference type="VEuPathDB" id="AmoebaDB:EIN_492110"/>
<dbReference type="GO" id="GO:0005743">
    <property type="term" value="C:mitochondrial inner membrane"/>
    <property type="evidence" value="ECO:0007669"/>
    <property type="project" value="TreeGrafter"/>
</dbReference>
<dbReference type="GO" id="GO:0015421">
    <property type="term" value="F:ABC-type oligopeptide transporter activity"/>
    <property type="evidence" value="ECO:0007669"/>
    <property type="project" value="TreeGrafter"/>
</dbReference>
<keyword evidence="5 7" id="KW-1133">Transmembrane helix</keyword>
<keyword evidence="6 7" id="KW-0472">Membrane</keyword>
<dbReference type="Gene3D" id="1.20.1560.10">
    <property type="entry name" value="ABC transporter type 1, transmembrane domain"/>
    <property type="match status" value="1"/>
</dbReference>
<evidence type="ECO:0000313" key="10">
    <source>
        <dbReference type="Proteomes" id="UP000014680"/>
    </source>
</evidence>
<keyword evidence="3 7" id="KW-0812">Transmembrane</keyword>
<keyword evidence="4" id="KW-0677">Repeat</keyword>
<sequence length="314" mass="34938">MTETDRLLSEQNQDIFVEEKAPELHEQTPSKASIIKLIKYGGLKNSILLIFGLFGSLGVGVLMPLQMYVISKVIDTFVFPTDPASSSFDPTAFNQAILDNWMSSVNNICLQMVYFGLANGVCAFLMTGCLFLYSNFYGMKIRSMYLAALLRQDMAWYDEHQSGELTSKVSIDVQQIQDAVSNKLGYLVQTMSWTITALCLGFIYSWDVSLVILSFVPITFISSMFIGGSVGVLTKFSKEPTEAANTISEQCIGNIRTVHSLNQQNIFINKYIEFNNKNTKLFKIMGICIGSGVGMINLVTIASFSLGFVSFRFI</sequence>
<feature type="transmembrane region" description="Helical" evidence="7">
    <location>
        <begin position="112"/>
        <end position="133"/>
    </location>
</feature>
<reference evidence="9 10" key="1">
    <citation type="submission" date="2012-10" db="EMBL/GenBank/DDBJ databases">
        <authorList>
            <person name="Zafar N."/>
            <person name="Inman J."/>
            <person name="Hall N."/>
            <person name="Lorenzi H."/>
            <person name="Caler E."/>
        </authorList>
    </citation>
    <scope>NUCLEOTIDE SEQUENCE [LARGE SCALE GENOMIC DNA]</scope>
    <source>
        <strain evidence="9 10">IP1</strain>
    </source>
</reference>